<accession>A0AAX6DX92</accession>
<comment type="subcellular location">
    <subcellularLocation>
        <location evidence="1">Vacuole membrane</location>
        <topology evidence="1">Peripheral membrane protein</topology>
    </subcellularLocation>
</comment>
<dbReference type="Proteomes" id="UP001140949">
    <property type="component" value="Unassembled WGS sequence"/>
</dbReference>
<evidence type="ECO:0000256" key="5">
    <source>
        <dbReference type="ARBA" id="ARBA00023464"/>
    </source>
</evidence>
<protein>
    <submittedName>
        <fullName evidence="8">Phosphoinositide phosphatase SAC2-like</fullName>
    </submittedName>
</protein>
<dbReference type="AlphaFoldDB" id="A0AAX6DX92"/>
<feature type="domain" description="SAC" evidence="7">
    <location>
        <begin position="153"/>
        <end position="557"/>
    </location>
</feature>
<evidence type="ECO:0000256" key="1">
    <source>
        <dbReference type="ARBA" id="ARBA00004148"/>
    </source>
</evidence>
<name>A0AAX6DX92_IRIPA</name>
<dbReference type="PANTHER" id="PTHR45738:SF3">
    <property type="entry name" value="OS03G0182400 PROTEIN"/>
    <property type="match status" value="1"/>
</dbReference>
<feature type="region of interest" description="Disordered" evidence="6">
    <location>
        <begin position="458"/>
        <end position="477"/>
    </location>
</feature>
<feature type="compositionally biased region" description="Polar residues" evidence="6">
    <location>
        <begin position="802"/>
        <end position="814"/>
    </location>
</feature>
<keyword evidence="9" id="KW-1185">Reference proteome</keyword>
<reference evidence="8" key="2">
    <citation type="submission" date="2023-04" db="EMBL/GenBank/DDBJ databases">
        <authorList>
            <person name="Bruccoleri R.E."/>
            <person name="Oakeley E.J."/>
            <person name="Faust A.-M."/>
            <person name="Dessus-Babus S."/>
            <person name="Altorfer M."/>
            <person name="Burckhardt D."/>
            <person name="Oertli M."/>
            <person name="Naumann U."/>
            <person name="Petersen F."/>
            <person name="Wong J."/>
        </authorList>
    </citation>
    <scope>NUCLEOTIDE SEQUENCE</scope>
    <source>
        <strain evidence="8">GSM-AAB239-AS_SAM_17_03QT</strain>
        <tissue evidence="8">Leaf</tissue>
    </source>
</reference>
<evidence type="ECO:0000259" key="7">
    <source>
        <dbReference type="PROSITE" id="PS50275"/>
    </source>
</evidence>
<organism evidence="8 9">
    <name type="scientific">Iris pallida</name>
    <name type="common">Sweet iris</name>
    <dbReference type="NCBI Taxonomy" id="29817"/>
    <lineage>
        <taxon>Eukaryota</taxon>
        <taxon>Viridiplantae</taxon>
        <taxon>Streptophyta</taxon>
        <taxon>Embryophyta</taxon>
        <taxon>Tracheophyta</taxon>
        <taxon>Spermatophyta</taxon>
        <taxon>Magnoliopsida</taxon>
        <taxon>Liliopsida</taxon>
        <taxon>Asparagales</taxon>
        <taxon>Iridaceae</taxon>
        <taxon>Iridoideae</taxon>
        <taxon>Irideae</taxon>
        <taxon>Iris</taxon>
    </lineage>
</organism>
<evidence type="ECO:0000256" key="3">
    <source>
        <dbReference type="ARBA" id="ARBA00023136"/>
    </source>
</evidence>
<sequence length="836" mass="94842">MMESNNVANESGRLQKFSLYETRSKFYMVGRDKSRRLWKILKIDRSDPSELNIREDSANYSASECTDVLMRVNEGNKSTGGLKFVTSCYGIVGFVKFLGPYYMLLITKRRQIGVICGHMVYAVTRSEIIALPNSYAQSSVAVSKNEHRYKKLLCSVDLTKDFFFSYSYNVMCSLQKNMCNRQTGQVLYETMFVWNEFLTRGIRNHLKSTVWTVALVHGFFKQAALSVSGKDFMLTLIARRSRYYAGTRYLKRGVNEKGRVANDVETEQIVFEDNIEGIPTQISSVVQNRGSIPLFWSQETSRLNLKPDIVLHKKDINYKATRLHFENLVKRYGNPIIILNLIKTREKKPRESILRAEFANAIDVINKDLSEENHLKFLHWDLHKHSRSKAANVLALLRRAASHALNLTGFFYCQVPPSLSLEDGPKWPVILKGNADELVDSNHLDEDNLDGVVIAENGSDGDNAANSDRSETAVDNSEVRVIKPPKIQQGALRTNCIDCLDRTNVAQYAFGLAALGHQLHALGIIDYPRVDLDSPLANDLMRFYEKMGDTLALQYGGSAAHNKIFSETRGQWKAAIQSQEFFRTLQRYYNNAYMDAEKQDAINLFLGYFQPQVGKPAIWELGSDQHYNVRRRGNGFEDENAWSIMKRSLSDGNILRENNTPVRRQNAGEKKLPNSSTFEWPYQEEDALDLSASTPEISACKSDISFSRCTTTMPHRHIYGENEHICSSEHMSYESSSSNFLDLEWLSSLGNSCEEEIFDRYTTTNSLTGDLSTENVIDSLTANTSSPLSENGSSIKGKDSSVMHSFNNDAGQSSDRLGEFSERFVRWVINGEMLCY</sequence>
<dbReference type="GO" id="GO:0043813">
    <property type="term" value="F:phosphatidylinositol-3,5-bisphosphate 5-phosphatase activity"/>
    <property type="evidence" value="ECO:0007669"/>
    <property type="project" value="InterPro"/>
</dbReference>
<dbReference type="GO" id="GO:0046856">
    <property type="term" value="P:phosphatidylinositol dephosphorylation"/>
    <property type="evidence" value="ECO:0007669"/>
    <property type="project" value="InterPro"/>
</dbReference>
<keyword evidence="3" id="KW-0472">Membrane</keyword>
<reference evidence="8" key="1">
    <citation type="journal article" date="2023" name="GigaByte">
        <title>Genome assembly of the bearded iris, Iris pallida Lam.</title>
        <authorList>
            <person name="Bruccoleri R.E."/>
            <person name="Oakeley E.J."/>
            <person name="Faust A.M.E."/>
            <person name="Altorfer M."/>
            <person name="Dessus-Babus S."/>
            <person name="Burckhardt D."/>
            <person name="Oertli M."/>
            <person name="Naumann U."/>
            <person name="Petersen F."/>
            <person name="Wong J."/>
        </authorList>
    </citation>
    <scope>NUCLEOTIDE SEQUENCE</scope>
    <source>
        <strain evidence="8">GSM-AAB239-AS_SAM_17_03QT</strain>
    </source>
</reference>
<feature type="compositionally biased region" description="Basic and acidic residues" evidence="6">
    <location>
        <begin position="468"/>
        <end position="477"/>
    </location>
</feature>
<comment type="catalytic activity">
    <reaction evidence="4">
        <text>a 1,2-diacyl-sn-glycero-3-phospho-(1D-myo-inositol-3,5-bisphosphate) + H2O = a 1,2-diacyl-sn-glycero-3-phospho-(1D-myo-inositol-3-phosphate) + phosphate</text>
        <dbReference type="Rhea" id="RHEA:32955"/>
        <dbReference type="ChEBI" id="CHEBI:15377"/>
        <dbReference type="ChEBI" id="CHEBI:43474"/>
        <dbReference type="ChEBI" id="CHEBI:57923"/>
        <dbReference type="ChEBI" id="CHEBI:58088"/>
    </reaction>
</comment>
<feature type="region of interest" description="Disordered" evidence="6">
    <location>
        <begin position="782"/>
        <end position="814"/>
    </location>
</feature>
<evidence type="ECO:0000256" key="4">
    <source>
        <dbReference type="ARBA" id="ARBA00023337"/>
    </source>
</evidence>
<evidence type="ECO:0000313" key="8">
    <source>
        <dbReference type="EMBL" id="KAJ6796325.1"/>
    </source>
</evidence>
<feature type="compositionally biased region" description="Polar residues" evidence="6">
    <location>
        <begin position="782"/>
        <end position="794"/>
    </location>
</feature>
<comment type="caution">
    <text evidence="8">The sequence shown here is derived from an EMBL/GenBank/DDBJ whole genome shotgun (WGS) entry which is preliminary data.</text>
</comment>
<dbReference type="GO" id="GO:0005774">
    <property type="term" value="C:vacuolar membrane"/>
    <property type="evidence" value="ECO:0007669"/>
    <property type="project" value="UniProtKB-SubCell"/>
</dbReference>
<proteinExistence type="predicted"/>
<gene>
    <name evidence="8" type="ORF">M6B38_222890</name>
</gene>
<dbReference type="PANTHER" id="PTHR45738">
    <property type="entry name" value="POLYPHOSPHOINOSITIDE PHOSPHATASE"/>
    <property type="match status" value="1"/>
</dbReference>
<evidence type="ECO:0000313" key="9">
    <source>
        <dbReference type="Proteomes" id="UP001140949"/>
    </source>
</evidence>
<dbReference type="EMBL" id="JANAVB010041414">
    <property type="protein sequence ID" value="KAJ6796325.1"/>
    <property type="molecule type" value="Genomic_DNA"/>
</dbReference>
<dbReference type="InterPro" id="IPR043573">
    <property type="entry name" value="Fig4-like"/>
</dbReference>
<evidence type="ECO:0000256" key="6">
    <source>
        <dbReference type="SAM" id="MobiDB-lite"/>
    </source>
</evidence>
<keyword evidence="2" id="KW-0378">Hydrolase</keyword>
<dbReference type="Pfam" id="PF02383">
    <property type="entry name" value="Syja_N"/>
    <property type="match status" value="1"/>
</dbReference>
<evidence type="ECO:0000256" key="2">
    <source>
        <dbReference type="ARBA" id="ARBA00022801"/>
    </source>
</evidence>
<dbReference type="PROSITE" id="PS50275">
    <property type="entry name" value="SAC"/>
    <property type="match status" value="1"/>
</dbReference>
<dbReference type="InterPro" id="IPR002013">
    <property type="entry name" value="SAC_dom"/>
</dbReference>
<comment type="subunit">
    <text evidence="5">Component of the PI(3,5)P2 regulatory complex at least composed of ATG18, SAC/FIG4, FAB1 and VAC14.</text>
</comment>